<evidence type="ECO:0000313" key="1">
    <source>
        <dbReference type="EMBL" id="QNN44875.1"/>
    </source>
</evidence>
<gene>
    <name evidence="1" type="ORF">H9L23_12705</name>
</gene>
<keyword evidence="2" id="KW-1185">Reference proteome</keyword>
<dbReference type="RefSeq" id="WP_187595301.1">
    <property type="nucleotide sequence ID" value="NZ_CP060723.1"/>
</dbReference>
<organism evidence="1 2">
    <name type="scientific">Pedobacter roseus</name>
    <dbReference type="NCBI Taxonomy" id="336820"/>
    <lineage>
        <taxon>Bacteria</taxon>
        <taxon>Pseudomonadati</taxon>
        <taxon>Bacteroidota</taxon>
        <taxon>Sphingobacteriia</taxon>
        <taxon>Sphingobacteriales</taxon>
        <taxon>Sphingobacteriaceae</taxon>
        <taxon>Pedobacter</taxon>
    </lineage>
</organism>
<accession>A0A7G9QNF0</accession>
<dbReference type="AlphaFoldDB" id="A0A7G9QNF0"/>
<dbReference type="Proteomes" id="UP000515806">
    <property type="component" value="Chromosome"/>
</dbReference>
<evidence type="ECO:0008006" key="3">
    <source>
        <dbReference type="Google" id="ProtNLM"/>
    </source>
</evidence>
<protein>
    <recommendedName>
        <fullName evidence="3">Helix-turn-helix domain-containing protein</fullName>
    </recommendedName>
</protein>
<dbReference type="KEGG" id="proe:H9L23_12705"/>
<proteinExistence type="predicted"/>
<evidence type="ECO:0000313" key="2">
    <source>
        <dbReference type="Proteomes" id="UP000515806"/>
    </source>
</evidence>
<sequence>MKNSEDEILTRENCYSINELKNIFKTTRDALYILLKRKGIPKIKIGKEIFFDQRACDQLYKKWILPKDPSILAKDKEYNTKLALKPLDKKDCYTIRQCEVKFNDKRSNLYSFFDRRKVPKVKIGTVNYYSKIAVDRVFKSLKRGDGQ</sequence>
<dbReference type="EMBL" id="CP060723">
    <property type="protein sequence ID" value="QNN44875.1"/>
    <property type="molecule type" value="Genomic_DNA"/>
</dbReference>
<name>A0A7G9QNF0_9SPHI</name>
<reference evidence="1 2" key="1">
    <citation type="submission" date="2020-08" db="EMBL/GenBank/DDBJ databases">
        <title>Genome sequence of Pedobacter roseus KACC 11594T.</title>
        <authorList>
            <person name="Hyun D.-W."/>
            <person name="Bae J.-W."/>
        </authorList>
    </citation>
    <scope>NUCLEOTIDE SEQUENCE [LARGE SCALE GENOMIC DNA]</scope>
    <source>
        <strain evidence="1 2">KACC 11594</strain>
    </source>
</reference>